<accession>A0ABT1I486</accession>
<protein>
    <submittedName>
        <fullName evidence="1">Uncharacterized protein</fullName>
    </submittedName>
</protein>
<organism evidence="1 3">
    <name type="scientific">Streptoalloteichus tenebrarius (strain ATCC 17920 / DSM 40477 / JCM 4838 / CBS 697.72 / NBRC 16177 / NCIMB 11028 / NRRL B-12390 / A12253. 1 / ISP 5477)</name>
    <name type="common">Streptomyces tenebrarius</name>
    <dbReference type="NCBI Taxonomy" id="1933"/>
    <lineage>
        <taxon>Bacteria</taxon>
        <taxon>Bacillati</taxon>
        <taxon>Actinomycetota</taxon>
        <taxon>Actinomycetes</taxon>
        <taxon>Pseudonocardiales</taxon>
        <taxon>Pseudonocardiaceae</taxon>
        <taxon>Streptoalloteichus</taxon>
    </lineage>
</organism>
<keyword evidence="3" id="KW-1185">Reference proteome</keyword>
<dbReference type="RefSeq" id="WP_253674847.1">
    <property type="nucleotide sequence ID" value="NZ_JAMTCP010000081.1"/>
</dbReference>
<dbReference type="EMBL" id="JAMTCP010000081">
    <property type="protein sequence ID" value="MCP2262608.1"/>
    <property type="molecule type" value="Genomic_DNA"/>
</dbReference>
<dbReference type="Proteomes" id="UP001205311">
    <property type="component" value="Unassembled WGS sequence"/>
</dbReference>
<reference evidence="1 3" key="1">
    <citation type="submission" date="2022-06" db="EMBL/GenBank/DDBJ databases">
        <title>Genomic Encyclopedia of Archaeal and Bacterial Type Strains, Phase II (KMG-II): from individual species to whole genera.</title>
        <authorList>
            <person name="Goeker M."/>
        </authorList>
    </citation>
    <scope>NUCLEOTIDE SEQUENCE [LARGE SCALE GENOMIC DNA]</scope>
    <source>
        <strain evidence="1 3">DSM 40477</strain>
    </source>
</reference>
<sequence length="111" mass="12563">MNQPHNSRQGGIHTRITSFRRILPVSANTISAKMYRSRWYGWEKIGDIAPRTVYGPSNYAQEHRETAAFGCDAGSWYRYRTEGFGTIVVPSGTYSAAAYEQNDSEILCEHP</sequence>
<evidence type="ECO:0000313" key="1">
    <source>
        <dbReference type="EMBL" id="MCP2262608.1"/>
    </source>
</evidence>
<dbReference type="EMBL" id="JAMTCP010000082">
    <property type="protein sequence ID" value="MCP2262612.1"/>
    <property type="molecule type" value="Genomic_DNA"/>
</dbReference>
<proteinExistence type="predicted"/>
<comment type="caution">
    <text evidence="1">The sequence shown here is derived from an EMBL/GenBank/DDBJ whole genome shotgun (WGS) entry which is preliminary data.</text>
</comment>
<gene>
    <name evidence="1" type="ORF">LX15_006348</name>
    <name evidence="2" type="ORF">LX15_006353</name>
</gene>
<evidence type="ECO:0000313" key="2">
    <source>
        <dbReference type="EMBL" id="MCP2262612.1"/>
    </source>
</evidence>
<evidence type="ECO:0000313" key="3">
    <source>
        <dbReference type="Proteomes" id="UP001205311"/>
    </source>
</evidence>
<name>A0ABT1I486_STRSD</name>